<keyword evidence="2" id="KW-1185">Reference proteome</keyword>
<accession>A0A3N6P5I9</accession>
<dbReference type="Proteomes" id="UP000269154">
    <property type="component" value="Unassembled WGS sequence"/>
</dbReference>
<evidence type="ECO:0000313" key="2">
    <source>
        <dbReference type="Proteomes" id="UP000269154"/>
    </source>
</evidence>
<name>A0A3N6P5I9_9CYAN</name>
<comment type="caution">
    <text evidence="1">The sequence shown here is derived from an EMBL/GenBank/DDBJ whole genome shotgun (WGS) entry which is preliminary data.</text>
</comment>
<proteinExistence type="predicted"/>
<sequence>MDDYLKLTASRRLTRQIMGAERDFEHADYLFQPSFSPADNLPSDDILYRAFHPALNLATIHLHRFGI</sequence>
<dbReference type="AlphaFoldDB" id="A0A3N6P5I9"/>
<organism evidence="1 2">
    <name type="scientific">Okeania hirsuta</name>
    <dbReference type="NCBI Taxonomy" id="1458930"/>
    <lineage>
        <taxon>Bacteria</taxon>
        <taxon>Bacillati</taxon>
        <taxon>Cyanobacteriota</taxon>
        <taxon>Cyanophyceae</taxon>
        <taxon>Oscillatoriophycideae</taxon>
        <taxon>Oscillatoriales</taxon>
        <taxon>Microcoleaceae</taxon>
        <taxon>Okeania</taxon>
    </lineage>
</organism>
<reference evidence="1 2" key="1">
    <citation type="journal article" date="2018" name="ACS Chem. Biol.">
        <title>Ketoreductase domain dysfunction expands chemodiversity: malyngamide biosynthesis in the cyanobacterium Okeania hirsuta.</title>
        <authorList>
            <person name="Moss N.A."/>
            <person name="Leao T."/>
            <person name="Rankin M."/>
            <person name="McCullough T.M."/>
            <person name="Qu P."/>
            <person name="Korobeynikov A."/>
            <person name="Smith J.L."/>
            <person name="Gerwick L."/>
            <person name="Gerwick W.H."/>
        </authorList>
    </citation>
    <scope>NUCLEOTIDE SEQUENCE [LARGE SCALE GENOMIC DNA]</scope>
    <source>
        <strain evidence="1 2">PAB10Feb10-1</strain>
    </source>
</reference>
<protein>
    <submittedName>
        <fullName evidence="1">Uncharacterized protein</fullName>
    </submittedName>
</protein>
<gene>
    <name evidence="1" type="ORF">D5R40_33200</name>
</gene>
<dbReference type="EMBL" id="RCBY01000491">
    <property type="protein sequence ID" value="RQH17714.1"/>
    <property type="molecule type" value="Genomic_DNA"/>
</dbReference>
<evidence type="ECO:0000313" key="1">
    <source>
        <dbReference type="EMBL" id="RQH17714.1"/>
    </source>
</evidence>